<dbReference type="Pfam" id="PF14528">
    <property type="entry name" value="LAGLIDADG_3"/>
    <property type="match status" value="1"/>
</dbReference>
<dbReference type="AlphaFoldDB" id="A0A5E4LS01"/>
<reference evidence="2 3" key="1">
    <citation type="submission" date="2019-08" db="EMBL/GenBank/DDBJ databases">
        <authorList>
            <person name="Vazquez-Campos X."/>
        </authorList>
    </citation>
    <scope>NUCLEOTIDE SEQUENCE [LARGE SCALE GENOMIC DNA]</scope>
    <source>
        <strain evidence="2">LFW-283_2</strain>
    </source>
</reference>
<accession>A0A5E4LS01</accession>
<dbReference type="InterPro" id="IPR006142">
    <property type="entry name" value="INTEIN"/>
</dbReference>
<feature type="domain" description="DOD-type homing endonuclease" evidence="1">
    <location>
        <begin position="121"/>
        <end position="204"/>
    </location>
</feature>
<comment type="caution">
    <text evidence="2">The sequence shown here is derived from an EMBL/GenBank/DDBJ whole genome shotgun (WGS) entry which is preliminary data.</text>
</comment>
<dbReference type="GO" id="GO:0004519">
    <property type="term" value="F:endonuclease activity"/>
    <property type="evidence" value="ECO:0007669"/>
    <property type="project" value="InterPro"/>
</dbReference>
<organism evidence="2 3">
    <name type="scientific">Candidatus Bilamarchaeum dharawalense</name>
    <dbReference type="NCBI Taxonomy" id="2885759"/>
    <lineage>
        <taxon>Archaea</taxon>
        <taxon>Candidatus Micrarchaeota</taxon>
        <taxon>Candidatus Micrarchaeia</taxon>
        <taxon>Candidatus Anstonellales</taxon>
        <taxon>Candidatus Bilamarchaeaceae</taxon>
        <taxon>Candidatus Bilamarchaeum</taxon>
    </lineage>
</organism>
<proteinExistence type="predicted"/>
<evidence type="ECO:0000259" key="1">
    <source>
        <dbReference type="PROSITE" id="PS50819"/>
    </source>
</evidence>
<protein>
    <submittedName>
        <fullName evidence="2">Replication factor C small subunit</fullName>
    </submittedName>
</protein>
<dbReference type="Proteomes" id="UP000789941">
    <property type="component" value="Unassembled WGS sequence"/>
</dbReference>
<dbReference type="InterPro" id="IPR004042">
    <property type="entry name" value="Intein_endonuc_central"/>
</dbReference>
<gene>
    <name evidence="2" type="primary">rfcS_2</name>
    <name evidence="2" type="ORF">LFW2832_00792</name>
</gene>
<dbReference type="PRINTS" id="PR00379">
    <property type="entry name" value="INTEIN"/>
</dbReference>
<dbReference type="InterPro" id="IPR027434">
    <property type="entry name" value="Homing_endonucl"/>
</dbReference>
<dbReference type="PROSITE" id="PS50819">
    <property type="entry name" value="INTEIN_ENDONUCLEASE"/>
    <property type="match status" value="1"/>
</dbReference>
<evidence type="ECO:0000313" key="3">
    <source>
        <dbReference type="Proteomes" id="UP000789941"/>
    </source>
</evidence>
<dbReference type="SUPFAM" id="SSF55608">
    <property type="entry name" value="Homing endonucleases"/>
    <property type="match status" value="1"/>
</dbReference>
<dbReference type="GO" id="GO:0016539">
    <property type="term" value="P:intein-mediated protein splicing"/>
    <property type="evidence" value="ECO:0007669"/>
    <property type="project" value="InterPro"/>
</dbReference>
<dbReference type="InterPro" id="IPR004860">
    <property type="entry name" value="LAGLIDADG_dom"/>
</dbReference>
<dbReference type="Gene3D" id="3.10.28.10">
    <property type="entry name" value="Homing endonucleases"/>
    <property type="match status" value="1"/>
</dbReference>
<dbReference type="EMBL" id="CABMJJ010000009">
    <property type="protein sequence ID" value="VVC04199.1"/>
    <property type="molecule type" value="Genomic_DNA"/>
</dbReference>
<sequence>MGGELLKFEQIASAYNNKPKQLAACKNWFPIFPSKELAEVIAALITDGHIDFSWRDGAPKLSKLLLYSNSRSECEWFLDKVYSLFGIRGKVVRYLSKTGFSKRHSYKALIQSSMLAKSFVLLGVPSGDKTKTEYYIPEWIVSGSPEIRAAFLRILFNFDGCVSLRSRRPSAIELNYCMNKRKDHIHNGVMFMLQIKNLLLHFGVKAGKLHIRHHKTDKFTLLLFVTNNNSVLNFYKYVGFLSRKKNFRLNLAVNRINQVRRVNYGSHLLTSLKNKFGTDNRAVLRLNQNSPVKYTLRQFEHMRRGESRIPLTMLLIASKILNKNCHNPTSLLR</sequence>
<name>A0A5E4LS01_9ARCH</name>
<evidence type="ECO:0000313" key="2">
    <source>
        <dbReference type="EMBL" id="VVC04199.1"/>
    </source>
</evidence>